<organism evidence="1 2">
    <name type="scientific">Lactobacillus pasteurii DSM 23907 = CRBIP 24.76</name>
    <dbReference type="NCBI Taxonomy" id="1423790"/>
    <lineage>
        <taxon>Bacteria</taxon>
        <taxon>Bacillati</taxon>
        <taxon>Bacillota</taxon>
        <taxon>Bacilli</taxon>
        <taxon>Lactobacillales</taxon>
        <taxon>Lactobacillaceae</taxon>
        <taxon>Lactobacillus</taxon>
    </lineage>
</organism>
<dbReference type="PATRIC" id="fig|1423790.3.peg.306"/>
<protein>
    <submittedName>
        <fullName evidence="1">Uncharacterized protein</fullName>
    </submittedName>
</protein>
<dbReference type="Proteomes" id="UP000009311">
    <property type="component" value="Unassembled WGS sequence"/>
</dbReference>
<proteinExistence type="predicted"/>
<evidence type="ECO:0000313" key="1">
    <source>
        <dbReference type="EMBL" id="CCI85333.1"/>
    </source>
</evidence>
<keyword evidence="2" id="KW-1185">Reference proteome</keyword>
<gene>
    <name evidence="1" type="ORF">BN53_04420</name>
</gene>
<dbReference type="STRING" id="1423790.BN53_04420"/>
<sequence length="71" mass="8394">MIKLKLTNLDIKLLNIIESDFDINRTYTEDEAFELLDRILDKEVELAQDGKQDYADEFIRSSSRSGRQWLN</sequence>
<evidence type="ECO:0000313" key="2">
    <source>
        <dbReference type="Proteomes" id="UP000009311"/>
    </source>
</evidence>
<accession>I7LDZ2</accession>
<dbReference type="EMBL" id="CAKD01000021">
    <property type="protein sequence ID" value="CCI85333.1"/>
    <property type="molecule type" value="Genomic_DNA"/>
</dbReference>
<name>I7LDZ2_9LACO</name>
<reference evidence="1 2" key="1">
    <citation type="submission" date="2012-06" db="EMBL/GenBank/DDBJ databases">
        <title>Draft Genome Sequence of Lactobacillus pasteurii CRBIP 24.76T.</title>
        <authorList>
            <person name="Cousin S."/>
            <person name="Bouchier C."/>
            <person name="Loux V."/>
            <person name="Ma L."/>
            <person name="Creno S."/>
            <person name="Bizet C."/>
            <person name="Clermont D."/>
        </authorList>
    </citation>
    <scope>NUCLEOTIDE SEQUENCE [LARGE SCALE GENOMIC DNA]</scope>
    <source>
        <strain evidence="2">CRBIP 24.76T</strain>
    </source>
</reference>
<dbReference type="AlphaFoldDB" id="I7LDZ2"/>
<comment type="caution">
    <text evidence="1">The sequence shown here is derived from an EMBL/GenBank/DDBJ whole genome shotgun (WGS) entry which is preliminary data.</text>
</comment>
<dbReference type="RefSeq" id="WP_009559885.1">
    <property type="nucleotide sequence ID" value="NZ_AYZN01000001.1"/>
</dbReference>